<dbReference type="EMBL" id="WKPJ01000004">
    <property type="protein sequence ID" value="MSA88679.1"/>
    <property type="molecule type" value="Genomic_DNA"/>
</dbReference>
<gene>
    <name evidence="3" type="ORF">GKD88_03730</name>
    <name evidence="2" type="ORF">GKE08_05000</name>
</gene>
<reference evidence="4 5" key="1">
    <citation type="journal article" date="2019" name="Nat. Med.">
        <title>A library of human gut bacterial isolates paired with longitudinal multiomics data enables mechanistic microbiome research.</title>
        <authorList>
            <person name="Poyet M."/>
            <person name="Groussin M."/>
            <person name="Gibbons S.M."/>
            <person name="Avila-Pacheco J."/>
            <person name="Jiang X."/>
            <person name="Kearney S.M."/>
            <person name="Perrotta A.R."/>
            <person name="Berdy B."/>
            <person name="Zhao S."/>
            <person name="Lieberman T.D."/>
            <person name="Swanson P.K."/>
            <person name="Smith M."/>
            <person name="Roesemann S."/>
            <person name="Alexander J.E."/>
            <person name="Rich S.A."/>
            <person name="Livny J."/>
            <person name="Vlamakis H."/>
            <person name="Clish C."/>
            <person name="Bullock K."/>
            <person name="Deik A."/>
            <person name="Scott J."/>
            <person name="Pierce K.A."/>
            <person name="Xavier R.J."/>
            <person name="Alm E.J."/>
        </authorList>
    </citation>
    <scope>NUCLEOTIDE SEQUENCE [LARGE SCALE GENOMIC DNA]</scope>
    <source>
        <strain evidence="2 4">BIOML-A4</strain>
        <strain evidence="3 5">BIOML-A5</strain>
    </source>
</reference>
<proteinExistence type="predicted"/>
<dbReference type="EMBL" id="WKPI01000003">
    <property type="protein sequence ID" value="MSC32226.1"/>
    <property type="molecule type" value="Genomic_DNA"/>
</dbReference>
<sequence>MDGGDEINCQLAPNWDGEDELFNIQAITPEELSQFPRLQRASIFTTQDRSVVPVFRQCGITVVSAYDVPFDIEDADADPQANAFNEKGQH</sequence>
<dbReference type="OrthoDB" id="355909at2"/>
<evidence type="ECO:0000259" key="1">
    <source>
        <dbReference type="Pfam" id="PF21832"/>
    </source>
</evidence>
<keyword evidence="5" id="KW-1185">Reference proteome</keyword>
<protein>
    <recommendedName>
        <fullName evidence="1">DUF6892 domain-containing protein</fullName>
    </recommendedName>
</protein>
<feature type="domain" description="DUF6892" evidence="1">
    <location>
        <begin position="1"/>
        <end position="62"/>
    </location>
</feature>
<accession>A0A6N7S4G9</accession>
<evidence type="ECO:0000313" key="2">
    <source>
        <dbReference type="EMBL" id="MSA88679.1"/>
    </source>
</evidence>
<evidence type="ECO:0000313" key="3">
    <source>
        <dbReference type="EMBL" id="MSC32226.1"/>
    </source>
</evidence>
<evidence type="ECO:0000313" key="5">
    <source>
        <dbReference type="Proteomes" id="UP000480929"/>
    </source>
</evidence>
<comment type="caution">
    <text evidence="2">The sequence shown here is derived from an EMBL/GenBank/DDBJ whole genome shotgun (WGS) entry which is preliminary data.</text>
</comment>
<evidence type="ECO:0000313" key="4">
    <source>
        <dbReference type="Proteomes" id="UP000433575"/>
    </source>
</evidence>
<dbReference type="Pfam" id="PF21832">
    <property type="entry name" value="DUF6892"/>
    <property type="match status" value="1"/>
</dbReference>
<dbReference type="Proteomes" id="UP000433575">
    <property type="component" value="Unassembled WGS sequence"/>
</dbReference>
<dbReference type="AlphaFoldDB" id="A0A6N7S4G9"/>
<name>A0A6N7S4G9_9FIRM</name>
<dbReference type="Proteomes" id="UP000480929">
    <property type="component" value="Unassembled WGS sequence"/>
</dbReference>
<organism evidence="2 4">
    <name type="scientific">Holdemania massiliensis</name>
    <dbReference type="NCBI Taxonomy" id="1468449"/>
    <lineage>
        <taxon>Bacteria</taxon>
        <taxon>Bacillati</taxon>
        <taxon>Bacillota</taxon>
        <taxon>Erysipelotrichia</taxon>
        <taxon>Erysipelotrichales</taxon>
        <taxon>Erysipelotrichaceae</taxon>
        <taxon>Holdemania</taxon>
    </lineage>
</organism>
<dbReference type="InterPro" id="IPR054187">
    <property type="entry name" value="DUF6892"/>
</dbReference>